<feature type="region of interest" description="Disordered" evidence="1">
    <location>
        <begin position="97"/>
        <end position="132"/>
    </location>
</feature>
<dbReference type="InterPro" id="IPR041588">
    <property type="entry name" value="Integrase_H2C2"/>
</dbReference>
<organism evidence="3 4">
    <name type="scientific">Olpidium bornovanus</name>
    <dbReference type="NCBI Taxonomy" id="278681"/>
    <lineage>
        <taxon>Eukaryota</taxon>
        <taxon>Fungi</taxon>
        <taxon>Fungi incertae sedis</taxon>
        <taxon>Olpidiomycota</taxon>
        <taxon>Olpidiomycotina</taxon>
        <taxon>Olpidiomycetes</taxon>
        <taxon>Olpidiales</taxon>
        <taxon>Olpidiaceae</taxon>
        <taxon>Olpidium</taxon>
    </lineage>
</organism>
<evidence type="ECO:0000313" key="3">
    <source>
        <dbReference type="EMBL" id="KAG5459665.1"/>
    </source>
</evidence>
<proteinExistence type="predicted"/>
<accession>A0A8H8DIN1</accession>
<keyword evidence="4" id="KW-1185">Reference proteome</keyword>
<reference evidence="3 4" key="1">
    <citation type="journal article" name="Sci. Rep.">
        <title>Genome-scale phylogenetic analyses confirm Olpidium as the closest living zoosporic fungus to the non-flagellated, terrestrial fungi.</title>
        <authorList>
            <person name="Chang Y."/>
            <person name="Rochon D."/>
            <person name="Sekimoto S."/>
            <person name="Wang Y."/>
            <person name="Chovatia M."/>
            <person name="Sandor L."/>
            <person name="Salamov A."/>
            <person name="Grigoriev I.V."/>
            <person name="Stajich J.E."/>
            <person name="Spatafora J.W."/>
        </authorList>
    </citation>
    <scope>NUCLEOTIDE SEQUENCE [LARGE SCALE GENOMIC DNA]</scope>
    <source>
        <strain evidence="3">S191</strain>
    </source>
</reference>
<name>A0A8H8DIN1_9FUNG</name>
<evidence type="ECO:0000256" key="1">
    <source>
        <dbReference type="SAM" id="MobiDB-lite"/>
    </source>
</evidence>
<comment type="caution">
    <text evidence="3">The sequence shown here is derived from an EMBL/GenBank/DDBJ whole genome shotgun (WGS) entry which is preliminary data.</text>
</comment>
<sequence length="261" mass="29632">MREQPRRRAPLCRGRRCLYAGPRSRPLPARRRRPAAFHCLRVPRARQGQEMLTRQPSSTKLDILSAEWLEMLLSFDFTVAHLPDLLNYPSGPFVLDMPPPNPSAHAPRVGPRHHAGRNDHQRQGGRHSHSRGDQEELICQYHEAAGHFGVTAIVNKLHSNNLRWPTMVADILAQILLCRPCLDYNAAKTRFHPLRSLHTFLPLDHVVFDLAQFTTSPDGNNYTNLFPPGEFGVPKVVQPDSGGEFANEVMHMMVNLLHIKH</sequence>
<dbReference type="OrthoDB" id="10267344at2759"/>
<protein>
    <recommendedName>
        <fullName evidence="2">Integrase zinc-binding domain-containing protein</fullName>
    </recommendedName>
</protein>
<dbReference type="EMBL" id="JAEFCI010006466">
    <property type="protein sequence ID" value="KAG5459665.1"/>
    <property type="molecule type" value="Genomic_DNA"/>
</dbReference>
<dbReference type="AlphaFoldDB" id="A0A8H8DIN1"/>
<dbReference type="Proteomes" id="UP000673691">
    <property type="component" value="Unassembled WGS sequence"/>
</dbReference>
<dbReference type="Gene3D" id="1.10.340.70">
    <property type="match status" value="1"/>
</dbReference>
<evidence type="ECO:0000259" key="2">
    <source>
        <dbReference type="Pfam" id="PF17921"/>
    </source>
</evidence>
<evidence type="ECO:0000313" key="4">
    <source>
        <dbReference type="Proteomes" id="UP000673691"/>
    </source>
</evidence>
<feature type="domain" description="Integrase zinc-binding" evidence="2">
    <location>
        <begin position="134"/>
        <end position="185"/>
    </location>
</feature>
<dbReference type="Pfam" id="PF17921">
    <property type="entry name" value="Integrase_H2C2"/>
    <property type="match status" value="1"/>
</dbReference>
<gene>
    <name evidence="3" type="ORF">BJ554DRAFT_8385</name>
</gene>